<comment type="caution">
    <text evidence="1">The sequence shown here is derived from an EMBL/GenBank/DDBJ whole genome shotgun (WGS) entry which is preliminary data.</text>
</comment>
<dbReference type="RefSeq" id="XP_056483090.1">
    <property type="nucleotide sequence ID" value="XM_056637060.1"/>
</dbReference>
<proteinExistence type="predicted"/>
<protein>
    <submittedName>
        <fullName evidence="1">Uncharacterized protein</fullName>
    </submittedName>
</protein>
<evidence type="ECO:0000313" key="2">
    <source>
        <dbReference type="Proteomes" id="UP001147747"/>
    </source>
</evidence>
<accession>A0A9W9SKB6</accession>
<dbReference type="SUPFAM" id="SSF69322">
    <property type="entry name" value="Tricorn protease domain 2"/>
    <property type="match status" value="1"/>
</dbReference>
<dbReference type="OrthoDB" id="4764735at2759"/>
<name>A0A9W9SKB6_9EURO</name>
<sequence length="276" mass="30897">MSVYDLFFAFGKPGTYFLDHTKDTCEQRLPKSYYEWTETRPIQTVNSFAANANDTLFMCWEDRDGRGQGGYNRGLKRDYPALYEFVEEHGKRKCRVAFGPDPGDFVVFLPETGKAKWKHTGISESRVLKGKKRVKHCSLGQNDAYVVLWADGAVTWAVDHNYPELEKILQNTNQGDVVFVCLNPYRSNEFFIALADGVVHIRASALAERHVLNILSDYSSIQVITSNVTKSSQSLSSKLGLSSSTRTKEFTKFIAKEVAGGIISTAIAATFSCTVM</sequence>
<dbReference type="Proteomes" id="UP001147747">
    <property type="component" value="Unassembled WGS sequence"/>
</dbReference>
<dbReference type="EMBL" id="JAPZBU010000011">
    <property type="protein sequence ID" value="KAJ5379304.1"/>
    <property type="molecule type" value="Genomic_DNA"/>
</dbReference>
<gene>
    <name evidence="1" type="ORF">N7509_012423</name>
</gene>
<dbReference type="AlphaFoldDB" id="A0A9W9SKB6"/>
<keyword evidence="2" id="KW-1185">Reference proteome</keyword>
<reference evidence="1" key="1">
    <citation type="submission" date="2022-12" db="EMBL/GenBank/DDBJ databases">
        <authorList>
            <person name="Petersen C."/>
        </authorList>
    </citation>
    <scope>NUCLEOTIDE SEQUENCE</scope>
    <source>
        <strain evidence="1">IBT 29677</strain>
    </source>
</reference>
<reference evidence="1" key="2">
    <citation type="journal article" date="2023" name="IMA Fungus">
        <title>Comparative genomic study of the Penicillium genus elucidates a diverse pangenome and 15 lateral gene transfer events.</title>
        <authorList>
            <person name="Petersen C."/>
            <person name="Sorensen T."/>
            <person name="Nielsen M.R."/>
            <person name="Sondergaard T.E."/>
            <person name="Sorensen J.L."/>
            <person name="Fitzpatrick D.A."/>
            <person name="Frisvad J.C."/>
            <person name="Nielsen K.L."/>
        </authorList>
    </citation>
    <scope>NUCLEOTIDE SEQUENCE</scope>
    <source>
        <strain evidence="1">IBT 29677</strain>
    </source>
</reference>
<organism evidence="1 2">
    <name type="scientific">Penicillium cosmopolitanum</name>
    <dbReference type="NCBI Taxonomy" id="1131564"/>
    <lineage>
        <taxon>Eukaryota</taxon>
        <taxon>Fungi</taxon>
        <taxon>Dikarya</taxon>
        <taxon>Ascomycota</taxon>
        <taxon>Pezizomycotina</taxon>
        <taxon>Eurotiomycetes</taxon>
        <taxon>Eurotiomycetidae</taxon>
        <taxon>Eurotiales</taxon>
        <taxon>Aspergillaceae</taxon>
        <taxon>Penicillium</taxon>
    </lineage>
</organism>
<dbReference type="GeneID" id="81376040"/>
<evidence type="ECO:0000313" key="1">
    <source>
        <dbReference type="EMBL" id="KAJ5379304.1"/>
    </source>
</evidence>